<dbReference type="Gene3D" id="3.30.20.10">
    <property type="entry name" value="Endochitinase, domain 2"/>
    <property type="match status" value="1"/>
</dbReference>
<keyword evidence="2" id="KW-1015">Disulfide bond</keyword>
<feature type="non-terminal residue" evidence="4">
    <location>
        <position position="210"/>
    </location>
</feature>
<dbReference type="GO" id="GO:0006952">
    <property type="term" value="P:defense response"/>
    <property type="evidence" value="ECO:0007669"/>
    <property type="project" value="UniProtKB-KW"/>
</dbReference>
<evidence type="ECO:0000259" key="3">
    <source>
        <dbReference type="Pfam" id="PF00182"/>
    </source>
</evidence>
<organism evidence="4 5">
    <name type="scientific">Perkinsus chesapeaki</name>
    <name type="common">Clam parasite</name>
    <name type="synonym">Perkinsus andrewsi</name>
    <dbReference type="NCBI Taxonomy" id="330153"/>
    <lineage>
        <taxon>Eukaryota</taxon>
        <taxon>Sar</taxon>
        <taxon>Alveolata</taxon>
        <taxon>Perkinsozoa</taxon>
        <taxon>Perkinsea</taxon>
        <taxon>Perkinsida</taxon>
        <taxon>Perkinsidae</taxon>
        <taxon>Perkinsus</taxon>
    </lineage>
</organism>
<dbReference type="CDD" id="cd00325">
    <property type="entry name" value="chitinase_GH19"/>
    <property type="match status" value="1"/>
</dbReference>
<dbReference type="GO" id="GO:0006032">
    <property type="term" value="P:chitin catabolic process"/>
    <property type="evidence" value="ECO:0007669"/>
    <property type="project" value="InterPro"/>
</dbReference>
<keyword evidence="1" id="KW-0611">Plant defense</keyword>
<protein>
    <recommendedName>
        <fullName evidence="3">Glycoside hydrolase family 19 catalytic domain-containing protein</fullName>
    </recommendedName>
</protein>
<reference evidence="4 5" key="1">
    <citation type="submission" date="2020-04" db="EMBL/GenBank/DDBJ databases">
        <title>Perkinsus chesapeaki whole genome sequence.</title>
        <authorList>
            <person name="Bogema D.R."/>
        </authorList>
    </citation>
    <scope>NUCLEOTIDE SEQUENCE [LARGE SCALE GENOMIC DNA]</scope>
    <source>
        <strain evidence="4">ATCC PRA-425</strain>
    </source>
</reference>
<feature type="domain" description="Glycoside hydrolase family 19 catalytic" evidence="3">
    <location>
        <begin position="14"/>
        <end position="174"/>
    </location>
</feature>
<dbReference type="EMBL" id="JAAPAO010002922">
    <property type="protein sequence ID" value="KAF4647009.1"/>
    <property type="molecule type" value="Genomic_DNA"/>
</dbReference>
<accession>A0A7J6KJZ1</accession>
<dbReference type="Gene3D" id="1.10.530.10">
    <property type="match status" value="1"/>
</dbReference>
<dbReference type="GO" id="GO:0004568">
    <property type="term" value="F:chitinase activity"/>
    <property type="evidence" value="ECO:0007669"/>
    <property type="project" value="InterPro"/>
</dbReference>
<dbReference type="PANTHER" id="PTHR22595">
    <property type="entry name" value="CHITINASE-RELATED"/>
    <property type="match status" value="1"/>
</dbReference>
<dbReference type="InterPro" id="IPR023346">
    <property type="entry name" value="Lysozyme-like_dom_sf"/>
</dbReference>
<dbReference type="Pfam" id="PF00182">
    <property type="entry name" value="Glyco_hydro_19"/>
    <property type="match status" value="1"/>
</dbReference>
<evidence type="ECO:0000256" key="1">
    <source>
        <dbReference type="ARBA" id="ARBA00022821"/>
    </source>
</evidence>
<proteinExistence type="predicted"/>
<dbReference type="OrthoDB" id="5985073at2759"/>
<dbReference type="InterPro" id="IPR000726">
    <property type="entry name" value="Glyco_hydro_19_cat"/>
</dbReference>
<dbReference type="AlphaFoldDB" id="A0A7J6KJZ1"/>
<dbReference type="SUPFAM" id="SSF53955">
    <property type="entry name" value="Lysozyme-like"/>
    <property type="match status" value="1"/>
</dbReference>
<sequence length="210" mass="23751">EVGAHTPSSQYPGWRQGLYYFNEVNPSQDYCATSPQWVQDRFPCYPGQMYFGRGAKQISYNYNYGPFSVVIFNNASVLLADPGKVIDDGWLAFASAIWFDMTPQTPKPSVHDVFTGWWKPNQADKDASRLPGFGATIMITNGGIECGHASKQADNRIEYYKGFCEYFGISPGEDETLKCESMRLFDTTSSAATEEYWDWADWLNNCRLVS</sequence>
<dbReference type="PANTHER" id="PTHR22595:SF79">
    <property type="entry name" value="CHITINASE 12"/>
    <property type="match status" value="1"/>
</dbReference>
<evidence type="ECO:0000313" key="5">
    <source>
        <dbReference type="Proteomes" id="UP000591131"/>
    </source>
</evidence>
<dbReference type="Proteomes" id="UP000591131">
    <property type="component" value="Unassembled WGS sequence"/>
</dbReference>
<keyword evidence="5" id="KW-1185">Reference proteome</keyword>
<dbReference type="GO" id="GO:0016998">
    <property type="term" value="P:cell wall macromolecule catabolic process"/>
    <property type="evidence" value="ECO:0007669"/>
    <property type="project" value="InterPro"/>
</dbReference>
<evidence type="ECO:0000313" key="4">
    <source>
        <dbReference type="EMBL" id="KAF4647009.1"/>
    </source>
</evidence>
<evidence type="ECO:0000256" key="2">
    <source>
        <dbReference type="ARBA" id="ARBA00023157"/>
    </source>
</evidence>
<gene>
    <name evidence="4" type="ORF">FOL47_005239</name>
</gene>
<name>A0A7J6KJZ1_PERCH</name>
<feature type="non-terminal residue" evidence="4">
    <location>
        <position position="1"/>
    </location>
</feature>
<comment type="caution">
    <text evidence="4">The sequence shown here is derived from an EMBL/GenBank/DDBJ whole genome shotgun (WGS) entry which is preliminary data.</text>
</comment>